<dbReference type="Proteomes" id="UP000029981">
    <property type="component" value="Chromosome 4"/>
</dbReference>
<reference evidence="1 2" key="2">
    <citation type="journal article" date="2009" name="PLoS ONE">
        <title>An integrated genetic and cytogenetic map of the cucumber genome.</title>
        <authorList>
            <person name="Ren Y."/>
            <person name="Zhang Z."/>
            <person name="Liu J."/>
            <person name="Staub J.E."/>
            <person name="Han Y."/>
            <person name="Cheng Z."/>
            <person name="Li X."/>
            <person name="Lu J."/>
            <person name="Miao H."/>
            <person name="Kang H."/>
            <person name="Xie B."/>
            <person name="Gu X."/>
            <person name="Wang X."/>
            <person name="Du Y."/>
            <person name="Jin W."/>
            <person name="Huang S."/>
        </authorList>
    </citation>
    <scope>NUCLEOTIDE SEQUENCE [LARGE SCALE GENOMIC DNA]</scope>
    <source>
        <strain evidence="2">cv. 9930</strain>
    </source>
</reference>
<organism evidence="1 2">
    <name type="scientific">Cucumis sativus</name>
    <name type="common">Cucumber</name>
    <dbReference type="NCBI Taxonomy" id="3659"/>
    <lineage>
        <taxon>Eukaryota</taxon>
        <taxon>Viridiplantae</taxon>
        <taxon>Streptophyta</taxon>
        <taxon>Embryophyta</taxon>
        <taxon>Tracheophyta</taxon>
        <taxon>Spermatophyta</taxon>
        <taxon>Magnoliopsida</taxon>
        <taxon>eudicotyledons</taxon>
        <taxon>Gunneridae</taxon>
        <taxon>Pentapetalae</taxon>
        <taxon>rosids</taxon>
        <taxon>fabids</taxon>
        <taxon>Cucurbitales</taxon>
        <taxon>Cucurbitaceae</taxon>
        <taxon>Benincaseae</taxon>
        <taxon>Cucumis</taxon>
    </lineage>
</organism>
<reference evidence="1 2" key="3">
    <citation type="journal article" date="2010" name="BMC Genomics">
        <title>Transcriptome sequencing and comparative analysis of cucumber flowers with different sex types.</title>
        <authorList>
            <person name="Guo S."/>
            <person name="Zheng Y."/>
            <person name="Joung J.G."/>
            <person name="Liu S."/>
            <person name="Zhang Z."/>
            <person name="Crasta O.R."/>
            <person name="Sobral B.W."/>
            <person name="Xu Y."/>
            <person name="Huang S."/>
            <person name="Fei Z."/>
        </authorList>
    </citation>
    <scope>NUCLEOTIDE SEQUENCE [LARGE SCALE GENOMIC DNA]</scope>
    <source>
        <strain evidence="2">cv. 9930</strain>
    </source>
</reference>
<dbReference type="EMBL" id="CM002925">
    <property type="protein sequence ID" value="KGN53804.1"/>
    <property type="molecule type" value="Genomic_DNA"/>
</dbReference>
<proteinExistence type="predicted"/>
<sequence>MVATVNQLSSTVSTMNRLLPIIVPDLVTPISPLDVPNSPLGNLATCPLASKMQH</sequence>
<reference evidence="1 2" key="4">
    <citation type="journal article" date="2011" name="BMC Genomics">
        <title>RNA-Seq improves annotation of protein-coding genes in the cucumber genome.</title>
        <authorList>
            <person name="Li Z."/>
            <person name="Zhang Z."/>
            <person name="Yan P."/>
            <person name="Huang S."/>
            <person name="Fei Z."/>
            <person name="Lin K."/>
        </authorList>
    </citation>
    <scope>NUCLEOTIDE SEQUENCE [LARGE SCALE GENOMIC DNA]</scope>
    <source>
        <strain evidence="2">cv. 9930</strain>
    </source>
</reference>
<evidence type="ECO:0000313" key="1">
    <source>
        <dbReference type="EMBL" id="KGN53804.1"/>
    </source>
</evidence>
<protein>
    <submittedName>
        <fullName evidence="1">Uncharacterized protein</fullName>
    </submittedName>
</protein>
<dbReference type="Gramene" id="KGN53804">
    <property type="protein sequence ID" value="KGN53804"/>
    <property type="gene ID" value="Csa_4G131180"/>
</dbReference>
<keyword evidence="2" id="KW-1185">Reference proteome</keyword>
<dbReference type="AlphaFoldDB" id="A0A0A0KY76"/>
<reference evidence="1 2" key="1">
    <citation type="journal article" date="2009" name="Nat. Genet.">
        <title>The genome of the cucumber, Cucumis sativus L.</title>
        <authorList>
            <person name="Huang S."/>
            <person name="Li R."/>
            <person name="Zhang Z."/>
            <person name="Li L."/>
            <person name="Gu X."/>
            <person name="Fan W."/>
            <person name="Lucas W.J."/>
            <person name="Wang X."/>
            <person name="Xie B."/>
            <person name="Ni P."/>
            <person name="Ren Y."/>
            <person name="Zhu H."/>
            <person name="Li J."/>
            <person name="Lin K."/>
            <person name="Jin W."/>
            <person name="Fei Z."/>
            <person name="Li G."/>
            <person name="Staub J."/>
            <person name="Kilian A."/>
            <person name="van der Vossen E.A."/>
            <person name="Wu Y."/>
            <person name="Guo J."/>
            <person name="He J."/>
            <person name="Jia Z."/>
            <person name="Ren Y."/>
            <person name="Tian G."/>
            <person name="Lu Y."/>
            <person name="Ruan J."/>
            <person name="Qian W."/>
            <person name="Wang M."/>
            <person name="Huang Q."/>
            <person name="Li B."/>
            <person name="Xuan Z."/>
            <person name="Cao J."/>
            <person name="Asan"/>
            <person name="Wu Z."/>
            <person name="Zhang J."/>
            <person name="Cai Q."/>
            <person name="Bai Y."/>
            <person name="Zhao B."/>
            <person name="Han Y."/>
            <person name="Li Y."/>
            <person name="Li X."/>
            <person name="Wang S."/>
            <person name="Shi Q."/>
            <person name="Liu S."/>
            <person name="Cho W.K."/>
            <person name="Kim J.Y."/>
            <person name="Xu Y."/>
            <person name="Heller-Uszynska K."/>
            <person name="Miao H."/>
            <person name="Cheng Z."/>
            <person name="Zhang S."/>
            <person name="Wu J."/>
            <person name="Yang Y."/>
            <person name="Kang H."/>
            <person name="Li M."/>
            <person name="Liang H."/>
            <person name="Ren X."/>
            <person name="Shi Z."/>
            <person name="Wen M."/>
            <person name="Jian M."/>
            <person name="Yang H."/>
            <person name="Zhang G."/>
            <person name="Yang Z."/>
            <person name="Chen R."/>
            <person name="Liu S."/>
            <person name="Li J."/>
            <person name="Ma L."/>
            <person name="Liu H."/>
            <person name="Zhou Y."/>
            <person name="Zhao J."/>
            <person name="Fang X."/>
            <person name="Li G."/>
            <person name="Fang L."/>
            <person name="Li Y."/>
            <person name="Liu D."/>
            <person name="Zheng H."/>
            <person name="Zhang Y."/>
            <person name="Qin N."/>
            <person name="Li Z."/>
            <person name="Yang G."/>
            <person name="Yang S."/>
            <person name="Bolund L."/>
            <person name="Kristiansen K."/>
            <person name="Zheng H."/>
            <person name="Li S."/>
            <person name="Zhang X."/>
            <person name="Yang H."/>
            <person name="Wang J."/>
            <person name="Sun R."/>
            <person name="Zhang B."/>
            <person name="Jiang S."/>
            <person name="Wang J."/>
            <person name="Du Y."/>
            <person name="Li S."/>
        </authorList>
    </citation>
    <scope>NUCLEOTIDE SEQUENCE [LARGE SCALE GENOMIC DNA]</scope>
    <source>
        <strain evidence="2">cv. 9930</strain>
    </source>
</reference>
<evidence type="ECO:0000313" key="2">
    <source>
        <dbReference type="Proteomes" id="UP000029981"/>
    </source>
</evidence>
<name>A0A0A0KY76_CUCSA</name>
<accession>A0A0A0KY76</accession>
<gene>
    <name evidence="1" type="ORF">Csa_4G131180</name>
</gene>